<feature type="compositionally biased region" description="Gly residues" evidence="1">
    <location>
        <begin position="121"/>
        <end position="143"/>
    </location>
</feature>
<dbReference type="EMBL" id="BMTP01000007">
    <property type="protein sequence ID" value="GGU40723.1"/>
    <property type="molecule type" value="Genomic_DNA"/>
</dbReference>
<gene>
    <name evidence="4" type="ORF">GCM10010274_30480</name>
</gene>
<feature type="region of interest" description="Disordered" evidence="1">
    <location>
        <begin position="113"/>
        <end position="162"/>
    </location>
</feature>
<dbReference type="RefSeq" id="WP_189551369.1">
    <property type="nucleotide sequence ID" value="NZ_BMTP01000007.1"/>
</dbReference>
<evidence type="ECO:0000256" key="1">
    <source>
        <dbReference type="SAM" id="MobiDB-lite"/>
    </source>
</evidence>
<feature type="signal peptide" evidence="3">
    <location>
        <begin position="1"/>
        <end position="28"/>
    </location>
</feature>
<evidence type="ECO:0000256" key="3">
    <source>
        <dbReference type="SAM" id="SignalP"/>
    </source>
</evidence>
<name>A0A918HXM0_9ACTN</name>
<reference evidence="4" key="1">
    <citation type="journal article" date="2014" name="Int. J. Syst. Evol. Microbiol.">
        <title>Complete genome sequence of Corynebacterium casei LMG S-19264T (=DSM 44701T), isolated from a smear-ripened cheese.</title>
        <authorList>
            <consortium name="US DOE Joint Genome Institute (JGI-PGF)"/>
            <person name="Walter F."/>
            <person name="Albersmeier A."/>
            <person name="Kalinowski J."/>
            <person name="Ruckert C."/>
        </authorList>
    </citation>
    <scope>NUCLEOTIDE SEQUENCE</scope>
    <source>
        <strain evidence="4">JCM 4391</strain>
    </source>
</reference>
<proteinExistence type="predicted"/>
<evidence type="ECO:0000256" key="2">
    <source>
        <dbReference type="SAM" id="Phobius"/>
    </source>
</evidence>
<reference evidence="4" key="2">
    <citation type="submission" date="2020-09" db="EMBL/GenBank/DDBJ databases">
        <authorList>
            <person name="Sun Q."/>
            <person name="Ohkuma M."/>
        </authorList>
    </citation>
    <scope>NUCLEOTIDE SEQUENCE</scope>
    <source>
        <strain evidence="4">JCM 4391</strain>
    </source>
</reference>
<keyword evidence="5" id="KW-1185">Reference proteome</keyword>
<keyword evidence="2" id="KW-0812">Transmembrane</keyword>
<dbReference type="AlphaFoldDB" id="A0A918HXM0"/>
<protein>
    <recommendedName>
        <fullName evidence="6">Sortase</fullName>
    </recommendedName>
</protein>
<feature type="transmembrane region" description="Helical" evidence="2">
    <location>
        <begin position="168"/>
        <end position="186"/>
    </location>
</feature>
<comment type="caution">
    <text evidence="4">The sequence shown here is derived from an EMBL/GenBank/DDBJ whole genome shotgun (WGS) entry which is preliminary data.</text>
</comment>
<feature type="chain" id="PRO_5036880428" description="Sortase" evidence="3">
    <location>
        <begin position="29"/>
        <end position="196"/>
    </location>
</feature>
<accession>A0A918HXM0</accession>
<evidence type="ECO:0008006" key="6">
    <source>
        <dbReference type="Google" id="ProtNLM"/>
    </source>
</evidence>
<keyword evidence="2" id="KW-0472">Membrane</keyword>
<organism evidence="4 5">
    <name type="scientific">Streptomyces lavendofoliae</name>
    <dbReference type="NCBI Taxonomy" id="67314"/>
    <lineage>
        <taxon>Bacteria</taxon>
        <taxon>Bacillati</taxon>
        <taxon>Actinomycetota</taxon>
        <taxon>Actinomycetes</taxon>
        <taxon>Kitasatosporales</taxon>
        <taxon>Streptomycetaceae</taxon>
        <taxon>Streptomyces</taxon>
    </lineage>
</organism>
<evidence type="ECO:0000313" key="4">
    <source>
        <dbReference type="EMBL" id="GGU40723.1"/>
    </source>
</evidence>
<sequence>MRTTAHLLTGTALAAVSLGALASPAAYAGDLGRLEVYPSTAKPGETVTVNTTACGKKGHGIGDAQSLGAGDFELSQGTHKELVVGRFTVPSRTKPGTYAIAVACDNGKTATGDLVVEDGGGHTSGGQDSGGHSSGGHSSGGHDQGGHEPSGHVKTGVGGSVGPDTTQIAAGAAVLAASAAGGVWLLRRRASGAQDS</sequence>
<keyword evidence="2" id="KW-1133">Transmembrane helix</keyword>
<keyword evidence="3" id="KW-0732">Signal</keyword>
<evidence type="ECO:0000313" key="5">
    <source>
        <dbReference type="Proteomes" id="UP000636661"/>
    </source>
</evidence>
<dbReference type="Proteomes" id="UP000636661">
    <property type="component" value="Unassembled WGS sequence"/>
</dbReference>